<comment type="caution">
    <text evidence="1">The sequence shown here is derived from an EMBL/GenBank/DDBJ whole genome shotgun (WGS) entry which is preliminary data.</text>
</comment>
<dbReference type="EMBL" id="JBHMDO010000003">
    <property type="protein sequence ID" value="MFB9324544.1"/>
    <property type="molecule type" value="Genomic_DNA"/>
</dbReference>
<sequence>MRKVLYVPLDDRPVNLDDVITQGEAAGIRVVTPPARDVRNRMDTEAAASGSTLLATHSPVFGKPKFIRQFILDHAADVDGFILSADMLVYGGLIGSRRLRDEPAGVYPDYDPAATHMLDVIRHIKQAYPHKPIFVLDTIMRMAANTFVEGTTLDIYNETRSFAQQPRKEAADLAGVLGSYDVKPDGSRFEATVTFDKTHYYHARRHKLQTNVYILEQLARSGYIDFLAIGVDDSYIQGIQANEIALAERCIDEWLGGTGGHNPERAILLPEADGLGHSLLARMADRLHRRGRRTAYAIRYYGPHGSTIINAYEYMSLHDNLLRHIDIVGGQCETQTPDAEILVITSASQAAGAVSQLEANGLGRIPTLVIDCTGFVADKTVSEALLGTPYTGMLLGYSSWNTYGNRIGLALGMAHARYAYLTTETRPSSLAAAVNAHGSLLFKRFLKDYFYKVLAIAEVRAYSNAHALYTNVTANQHMRLFNAPADYAYLVELLRDRMQTHTRALAASHAFGIGTAGASAAVRRICADEWEVAEYAGASLEPDNPDFIWGRAFEITLAPQVSCSRR</sequence>
<organism evidence="1 2">
    <name type="scientific">Paenibacillus aurantiacus</name>
    <dbReference type="NCBI Taxonomy" id="1936118"/>
    <lineage>
        <taxon>Bacteria</taxon>
        <taxon>Bacillati</taxon>
        <taxon>Bacillota</taxon>
        <taxon>Bacilli</taxon>
        <taxon>Bacillales</taxon>
        <taxon>Paenibacillaceae</taxon>
        <taxon>Paenibacillus</taxon>
    </lineage>
</organism>
<dbReference type="Proteomes" id="UP001589747">
    <property type="component" value="Unassembled WGS sequence"/>
</dbReference>
<gene>
    <name evidence="1" type="ORF">ACFFSY_01145</name>
</gene>
<name>A0ABV5KHA2_9BACL</name>
<proteinExistence type="predicted"/>
<accession>A0ABV5KHA2</accession>
<protein>
    <submittedName>
        <fullName evidence="1">DUF4127 family protein</fullName>
    </submittedName>
</protein>
<dbReference type="Pfam" id="PF13552">
    <property type="entry name" value="DUF4127"/>
    <property type="match status" value="1"/>
</dbReference>
<reference evidence="1 2" key="1">
    <citation type="submission" date="2024-09" db="EMBL/GenBank/DDBJ databases">
        <authorList>
            <person name="Sun Q."/>
            <person name="Mori K."/>
        </authorList>
    </citation>
    <scope>NUCLEOTIDE SEQUENCE [LARGE SCALE GENOMIC DNA]</scope>
    <source>
        <strain evidence="1 2">TISTR 2452</strain>
    </source>
</reference>
<evidence type="ECO:0000313" key="1">
    <source>
        <dbReference type="EMBL" id="MFB9324544.1"/>
    </source>
</evidence>
<evidence type="ECO:0000313" key="2">
    <source>
        <dbReference type="Proteomes" id="UP001589747"/>
    </source>
</evidence>
<dbReference type="RefSeq" id="WP_377488646.1">
    <property type="nucleotide sequence ID" value="NZ_JBHMDO010000003.1"/>
</dbReference>
<dbReference type="InterPro" id="IPR025394">
    <property type="entry name" value="DUF4127"/>
</dbReference>
<keyword evidence="2" id="KW-1185">Reference proteome</keyword>